<dbReference type="NCBIfam" id="TIGR00374">
    <property type="entry name" value="flippase-like domain"/>
    <property type="match status" value="1"/>
</dbReference>
<name>A0A4U5JDP0_9EURY</name>
<comment type="subcellular location">
    <subcellularLocation>
        <location evidence="1">Cell membrane</location>
        <topology evidence="1">Multi-pass membrane protein</topology>
    </subcellularLocation>
</comment>
<reference evidence="8 9" key="1">
    <citation type="submission" date="2019-04" db="EMBL/GenBank/DDBJ databases">
        <title>Natronomonas sp. F20-122 a newhaloarchaeon isolated from a saline saltern of Isla Bacuta, Huelva, Spain.</title>
        <authorList>
            <person name="Duran-Viseras A."/>
            <person name="Sanchez-Porro C."/>
            <person name="Ventosa A."/>
        </authorList>
    </citation>
    <scope>NUCLEOTIDE SEQUENCE [LARGE SCALE GENOMIC DNA]</scope>
    <source>
        <strain evidence="8 9">F20-122</strain>
    </source>
</reference>
<feature type="transmembrane region" description="Helical" evidence="7">
    <location>
        <begin position="324"/>
        <end position="342"/>
    </location>
</feature>
<feature type="transmembrane region" description="Helical" evidence="7">
    <location>
        <begin position="266"/>
        <end position="286"/>
    </location>
</feature>
<keyword evidence="3" id="KW-1003">Cell membrane</keyword>
<dbReference type="RefSeq" id="WP_137276754.1">
    <property type="nucleotide sequence ID" value="NZ_QKNX01000003.1"/>
</dbReference>
<keyword evidence="4 7" id="KW-0812">Transmembrane</keyword>
<keyword evidence="9" id="KW-1185">Reference proteome</keyword>
<protein>
    <submittedName>
        <fullName evidence="8">Flippase-like domain-containing protein</fullName>
    </submittedName>
</protein>
<feature type="transmembrane region" description="Helical" evidence="7">
    <location>
        <begin position="298"/>
        <end position="318"/>
    </location>
</feature>
<dbReference type="EMBL" id="QKNX01000003">
    <property type="protein sequence ID" value="TKR25747.1"/>
    <property type="molecule type" value="Genomic_DNA"/>
</dbReference>
<dbReference type="AlphaFoldDB" id="A0A4U5JDP0"/>
<dbReference type="Pfam" id="PF03706">
    <property type="entry name" value="LPG_synthase_TM"/>
    <property type="match status" value="1"/>
</dbReference>
<dbReference type="Proteomes" id="UP000308037">
    <property type="component" value="Unassembled WGS sequence"/>
</dbReference>
<feature type="transmembrane region" description="Helical" evidence="7">
    <location>
        <begin position="24"/>
        <end position="43"/>
    </location>
</feature>
<accession>A0A4U5JDP0</accession>
<sequence>MYTVTHDGGLGAGLIDRRTALKTLLGFAVAVLLVYLLGAVVGWERAIERLRVARVEWVLVACGSTLLCLFAWAKTWQIVLERVGVTVAYRRLVVTFFAATFANYVTPMGQAGGEPFIAYILSRDTDATYEQALASVVVADLVRLLPFFTVGIAGLGYLLATAELTARIRPLAIALVGVAVALPLLVAVGWRFRARVRAGALRCLAPIAGRTDRFSVESVGDRIDRLYASIDLIAGSPRAILVAVGFAYVGWVLFALPLYFSGIALGAAVSIPLVCFLVPVTVIAGSTPLPGGIGAIEGTLLVLLPVLAGLTATDALAVTTIYRLTSYWFVIAVGGIATLWVVRRV</sequence>
<feature type="transmembrane region" description="Helical" evidence="7">
    <location>
        <begin position="239"/>
        <end position="260"/>
    </location>
</feature>
<keyword evidence="6 7" id="KW-0472">Membrane</keyword>
<proteinExistence type="inferred from homology"/>
<feature type="transmembrane region" description="Helical" evidence="7">
    <location>
        <begin position="55"/>
        <end position="73"/>
    </location>
</feature>
<evidence type="ECO:0000256" key="1">
    <source>
        <dbReference type="ARBA" id="ARBA00004651"/>
    </source>
</evidence>
<evidence type="ECO:0000256" key="2">
    <source>
        <dbReference type="ARBA" id="ARBA00011061"/>
    </source>
</evidence>
<evidence type="ECO:0000313" key="8">
    <source>
        <dbReference type="EMBL" id="TKR25747.1"/>
    </source>
</evidence>
<feature type="transmembrane region" description="Helical" evidence="7">
    <location>
        <begin position="133"/>
        <end position="159"/>
    </location>
</feature>
<comment type="caution">
    <text evidence="8">The sequence shown here is derived from an EMBL/GenBank/DDBJ whole genome shotgun (WGS) entry which is preliminary data.</text>
</comment>
<organism evidence="8 9">
    <name type="scientific">Natronomonas salsuginis</name>
    <dbReference type="NCBI Taxonomy" id="2217661"/>
    <lineage>
        <taxon>Archaea</taxon>
        <taxon>Methanobacteriati</taxon>
        <taxon>Methanobacteriota</taxon>
        <taxon>Stenosarchaea group</taxon>
        <taxon>Halobacteria</taxon>
        <taxon>Halobacteriales</taxon>
        <taxon>Natronomonadaceae</taxon>
        <taxon>Natronomonas</taxon>
    </lineage>
</organism>
<evidence type="ECO:0000256" key="5">
    <source>
        <dbReference type="ARBA" id="ARBA00022989"/>
    </source>
</evidence>
<gene>
    <name evidence="8" type="ORF">DM868_10095</name>
</gene>
<dbReference type="GO" id="GO:0005886">
    <property type="term" value="C:plasma membrane"/>
    <property type="evidence" value="ECO:0007669"/>
    <property type="project" value="UniProtKB-SubCell"/>
</dbReference>
<evidence type="ECO:0000256" key="7">
    <source>
        <dbReference type="SAM" id="Phobius"/>
    </source>
</evidence>
<evidence type="ECO:0000313" key="9">
    <source>
        <dbReference type="Proteomes" id="UP000308037"/>
    </source>
</evidence>
<evidence type="ECO:0000256" key="4">
    <source>
        <dbReference type="ARBA" id="ARBA00022692"/>
    </source>
</evidence>
<comment type="similarity">
    <text evidence="2">Belongs to the UPF0104 family.</text>
</comment>
<dbReference type="InterPro" id="IPR022791">
    <property type="entry name" value="L-PG_synthase/AglD"/>
</dbReference>
<dbReference type="PANTHER" id="PTHR39087:SF2">
    <property type="entry name" value="UPF0104 MEMBRANE PROTEIN MJ1595"/>
    <property type="match status" value="1"/>
</dbReference>
<feature type="transmembrane region" description="Helical" evidence="7">
    <location>
        <begin position="171"/>
        <end position="192"/>
    </location>
</feature>
<keyword evidence="5 7" id="KW-1133">Transmembrane helix</keyword>
<dbReference type="PANTHER" id="PTHR39087">
    <property type="entry name" value="UPF0104 MEMBRANE PROTEIN MJ1595"/>
    <property type="match status" value="1"/>
</dbReference>
<dbReference type="OrthoDB" id="15513at2157"/>
<evidence type="ECO:0000256" key="6">
    <source>
        <dbReference type="ARBA" id="ARBA00023136"/>
    </source>
</evidence>
<evidence type="ECO:0000256" key="3">
    <source>
        <dbReference type="ARBA" id="ARBA00022475"/>
    </source>
</evidence>